<evidence type="ECO:0000256" key="1">
    <source>
        <dbReference type="ARBA" id="ARBA00004141"/>
    </source>
</evidence>
<dbReference type="InterPro" id="IPR011701">
    <property type="entry name" value="MFS"/>
</dbReference>
<dbReference type="RefSeq" id="WP_044498455.1">
    <property type="nucleotide sequence ID" value="NZ_LK391969.1"/>
</dbReference>
<feature type="transmembrane region" description="Helical" evidence="6">
    <location>
        <begin position="489"/>
        <end position="508"/>
    </location>
</feature>
<keyword evidence="3 6" id="KW-0812">Transmembrane</keyword>
<organism evidence="8">
    <name type="scientific">Pseudomonas saudimassiliensis</name>
    <dbReference type="NCBI Taxonomy" id="1461581"/>
    <lineage>
        <taxon>Bacteria</taxon>
        <taxon>Pseudomonadati</taxon>
        <taxon>Pseudomonadota</taxon>
        <taxon>Gammaproteobacteria</taxon>
        <taxon>Pseudomonadales</taxon>
        <taxon>Pseudomonadaceae</taxon>
        <taxon>Pseudomonas</taxon>
    </lineage>
</organism>
<dbReference type="PROSITE" id="PS50850">
    <property type="entry name" value="MFS"/>
    <property type="match status" value="1"/>
</dbReference>
<feature type="transmembrane region" description="Helical" evidence="6">
    <location>
        <begin position="164"/>
        <end position="185"/>
    </location>
</feature>
<protein>
    <submittedName>
        <fullName evidence="8">MFS family transporter</fullName>
    </submittedName>
</protein>
<comment type="subcellular location">
    <subcellularLocation>
        <location evidence="1">Membrane</location>
        <topology evidence="1">Multi-pass membrane protein</topology>
    </subcellularLocation>
</comment>
<dbReference type="CDD" id="cd17321">
    <property type="entry name" value="MFS_MMR_MDR_like"/>
    <property type="match status" value="1"/>
</dbReference>
<feature type="transmembrane region" description="Helical" evidence="6">
    <location>
        <begin position="41"/>
        <end position="64"/>
    </location>
</feature>
<name>A0A078MD91_9PSED</name>
<feature type="transmembrane region" description="Helical" evidence="6">
    <location>
        <begin position="135"/>
        <end position="158"/>
    </location>
</feature>
<feature type="transmembrane region" description="Helical" evidence="6">
    <location>
        <begin position="197"/>
        <end position="215"/>
    </location>
</feature>
<feature type="transmembrane region" description="Helical" evidence="6">
    <location>
        <begin position="227"/>
        <end position="244"/>
    </location>
</feature>
<dbReference type="SUPFAM" id="SSF103473">
    <property type="entry name" value="MFS general substrate transporter"/>
    <property type="match status" value="1"/>
</dbReference>
<sequence length="526" mass="55527">MNNTTANPWVSFIALLFATFVTIEAAAFQAPVLPSVTAHFSIPVNLAALILIAYFIAVAVCAPAMGRLGDQYGRRYMISLGLVIFGLSELMAAWAPEFWLFLAARFLQGLGVACIFPAVFSYVNHLFREDQRGMALGVLMFVMTFGAASGGLLGGLMIDSFGWRSVYLVSGALALLGLVPLLLWVPESKGTPAAGRFDWMGALLLLVTIAALLSLPTWAANFGRDSAVTWGIVVLGIVSLLWLWRHSGRQPAPILDVSLLKDRRFAIPSAIYWMQMILSSGLVYSLAFFINTRPGGSASQFGMVTLAFFGCTMLASPISGRLIDKVEPRLIATLSLVGSLVAVVLFAQLETSASLTWILFLVGFLGLMMGANVPALMKLALGAIPAHKAGAGSGLFSMLRDMGLPTGSSFSLAIFGLSSAYHTRRVTEQTAADLGLNAPQAAELLQAASQRGSEIGASLSAALAESGAGVEQVLESITVASLGGAIGSVGYLLTGLLVVALALTPFLGRRVDVQKVSEEIEGVVQN</sequence>
<dbReference type="GO" id="GO:0016020">
    <property type="term" value="C:membrane"/>
    <property type="evidence" value="ECO:0007669"/>
    <property type="project" value="UniProtKB-SubCell"/>
</dbReference>
<dbReference type="PANTHER" id="PTHR42718:SF9">
    <property type="entry name" value="MAJOR FACILITATOR SUPERFAMILY MULTIDRUG TRANSPORTER MFSC"/>
    <property type="match status" value="1"/>
</dbReference>
<evidence type="ECO:0000256" key="6">
    <source>
        <dbReference type="SAM" id="Phobius"/>
    </source>
</evidence>
<evidence type="ECO:0000256" key="5">
    <source>
        <dbReference type="ARBA" id="ARBA00023136"/>
    </source>
</evidence>
<feature type="transmembrane region" description="Helical" evidence="6">
    <location>
        <begin position="330"/>
        <end position="349"/>
    </location>
</feature>
<evidence type="ECO:0000313" key="8">
    <source>
        <dbReference type="EMBL" id="CEA02681.1"/>
    </source>
</evidence>
<dbReference type="OrthoDB" id="9812221at2"/>
<evidence type="ECO:0000256" key="2">
    <source>
        <dbReference type="ARBA" id="ARBA00022448"/>
    </source>
</evidence>
<reference evidence="8" key="1">
    <citation type="submission" date="2014-07" db="EMBL/GenBank/DDBJ databases">
        <authorList>
            <person name="Urmite Genomes Urmite Genomes"/>
        </authorList>
    </citation>
    <scope>NUCLEOTIDE SEQUENCE</scope>
    <source>
        <strain evidence="8">12M76_air</strain>
    </source>
</reference>
<gene>
    <name evidence="8" type="ORF">BN1049_00830</name>
</gene>
<evidence type="ECO:0000256" key="4">
    <source>
        <dbReference type="ARBA" id="ARBA00022989"/>
    </source>
</evidence>
<evidence type="ECO:0000256" key="3">
    <source>
        <dbReference type="ARBA" id="ARBA00022692"/>
    </source>
</evidence>
<dbReference type="PATRIC" id="fig|1461581.3.peg.815"/>
<dbReference type="GO" id="GO:0022857">
    <property type="term" value="F:transmembrane transporter activity"/>
    <property type="evidence" value="ECO:0007669"/>
    <property type="project" value="InterPro"/>
</dbReference>
<proteinExistence type="predicted"/>
<accession>A0A078MD91</accession>
<feature type="domain" description="Major facilitator superfamily (MFS) profile" evidence="7">
    <location>
        <begin position="10"/>
        <end position="512"/>
    </location>
</feature>
<feature type="transmembrane region" description="Helical" evidence="6">
    <location>
        <begin position="101"/>
        <end position="123"/>
    </location>
</feature>
<dbReference type="InterPro" id="IPR036259">
    <property type="entry name" value="MFS_trans_sf"/>
</dbReference>
<evidence type="ECO:0000259" key="7">
    <source>
        <dbReference type="PROSITE" id="PS50850"/>
    </source>
</evidence>
<dbReference type="EMBL" id="LM997413">
    <property type="protein sequence ID" value="CEA02681.1"/>
    <property type="molecule type" value="Genomic_DNA"/>
</dbReference>
<keyword evidence="5 6" id="KW-0472">Membrane</keyword>
<dbReference type="Pfam" id="PF07690">
    <property type="entry name" value="MFS_1"/>
    <property type="match status" value="1"/>
</dbReference>
<dbReference type="EMBL" id="LK391969">
    <property type="protein sequence ID" value="CEF25911.1"/>
    <property type="molecule type" value="Genomic_DNA"/>
</dbReference>
<feature type="transmembrane region" description="Helical" evidence="6">
    <location>
        <begin position="355"/>
        <end position="381"/>
    </location>
</feature>
<dbReference type="PANTHER" id="PTHR42718">
    <property type="entry name" value="MAJOR FACILITATOR SUPERFAMILY MULTIDRUG TRANSPORTER MFSC"/>
    <property type="match status" value="1"/>
</dbReference>
<feature type="transmembrane region" description="Helical" evidence="6">
    <location>
        <begin position="76"/>
        <end position="95"/>
    </location>
</feature>
<dbReference type="Gene3D" id="1.20.1250.20">
    <property type="entry name" value="MFS general substrate transporter like domains"/>
    <property type="match status" value="2"/>
</dbReference>
<dbReference type="AlphaFoldDB" id="A0A078MD91"/>
<dbReference type="InterPro" id="IPR020846">
    <property type="entry name" value="MFS_dom"/>
</dbReference>
<feature type="transmembrane region" description="Helical" evidence="6">
    <location>
        <begin position="301"/>
        <end position="318"/>
    </location>
</feature>
<keyword evidence="2" id="KW-0813">Transport</keyword>
<keyword evidence="4 6" id="KW-1133">Transmembrane helix</keyword>
<feature type="transmembrane region" description="Helical" evidence="6">
    <location>
        <begin position="265"/>
        <end position="289"/>
    </location>
</feature>